<keyword evidence="2" id="KW-0479">Metal-binding</keyword>
<proteinExistence type="inferred from homology"/>
<dbReference type="Pfam" id="PF01321">
    <property type="entry name" value="Creatinase_N"/>
    <property type="match status" value="1"/>
</dbReference>
<reference evidence="7 8" key="1">
    <citation type="submission" date="2016-06" db="EMBL/GenBank/DDBJ databases">
        <authorList>
            <person name="Kjaerup R.B."/>
            <person name="Dalgaard T.S."/>
            <person name="Juul-Madsen H.R."/>
        </authorList>
    </citation>
    <scope>NUCLEOTIDE SEQUENCE [LARGE SCALE GENOMIC DNA]</scope>
    <source>
        <strain evidence="7 8">373-A1</strain>
    </source>
</reference>
<dbReference type="InterPro" id="IPR050422">
    <property type="entry name" value="X-Pro_aminopeptidase_P"/>
</dbReference>
<dbReference type="InterPro" id="IPR029149">
    <property type="entry name" value="Creatin/AminoP/Spt16_N"/>
</dbReference>
<keyword evidence="8" id="KW-1185">Reference proteome</keyword>
<dbReference type="FunFam" id="3.40.350.10:FF:000003">
    <property type="entry name" value="Xaa-pro aminopeptidase P"/>
    <property type="match status" value="1"/>
</dbReference>
<evidence type="ECO:0000259" key="5">
    <source>
        <dbReference type="Pfam" id="PF01321"/>
    </source>
</evidence>
<evidence type="ECO:0000313" key="7">
    <source>
        <dbReference type="EMBL" id="OBY10969.1"/>
    </source>
</evidence>
<keyword evidence="3" id="KW-0378">Hydrolase</keyword>
<comment type="similarity">
    <text evidence="1">Belongs to the peptidase M24B family.</text>
</comment>
<dbReference type="Gene3D" id="3.90.230.10">
    <property type="entry name" value="Creatinase/methionine aminopeptidase superfamily"/>
    <property type="match status" value="1"/>
</dbReference>
<feature type="domain" description="Peptidase M24" evidence="4">
    <location>
        <begin position="307"/>
        <end position="521"/>
    </location>
</feature>
<dbReference type="InterPro" id="IPR032416">
    <property type="entry name" value="Peptidase_M24_C"/>
</dbReference>
<evidence type="ECO:0000313" key="8">
    <source>
        <dbReference type="Proteomes" id="UP000092714"/>
    </source>
</evidence>
<dbReference type="Gene3D" id="3.40.350.10">
    <property type="entry name" value="Creatinase/prolidase N-terminal domain"/>
    <property type="match status" value="2"/>
</dbReference>
<dbReference type="GO" id="GO:0005737">
    <property type="term" value="C:cytoplasm"/>
    <property type="evidence" value="ECO:0007669"/>
    <property type="project" value="UniProtKB-ARBA"/>
</dbReference>
<dbReference type="CDD" id="cd01085">
    <property type="entry name" value="APP"/>
    <property type="match status" value="1"/>
</dbReference>
<evidence type="ECO:0000256" key="1">
    <source>
        <dbReference type="ARBA" id="ARBA00008766"/>
    </source>
</evidence>
<dbReference type="InterPro" id="IPR000994">
    <property type="entry name" value="Pept_M24"/>
</dbReference>
<dbReference type="Pfam" id="PF16188">
    <property type="entry name" value="Peptidase_M24_C"/>
    <property type="match status" value="1"/>
</dbReference>
<sequence>MKMSNLNNLREVMKKENVDYYIIPSGDSHQSEYVPEYYKGRAYVSGFTGSAGTLLVGIEESYLWTDGRYFIQAEKELNGSGIKLMKMNIPGYPSLIEWIKNNVKEGKTLAFDGSTISTNEYKNYKELSEKNGFNIKMDKDFLNEIWSDRPELSKEKIFIHDIKYCGRCTSEKLQEVRDEMKKLEGENYVIASLDDIAWLFNIRGNDIAYNPVALAYALISDNEAVLYIDEEKVANDDKRRLEAQGVTLKPYNDIYKDIKNVTESIIIDGAKVNGKLYYLISEDVKIIENLNITTSLKAVKNEVEIKNMEVSQVRDGVAMVKFIKWLKENVGKINMTEISASDKLEEIRAKGEYFKGLSFNTIAGYKDHAAMMHYSATEESQYELNSEGMLLIDSGAQYLDGTTDITRTFILGSITEEEKRDFTLVLKSHIALATTIFLKGTNGCNLDAIARRPLWKYGMDYKCGTGHGVGFFLNVHEGPQGIRPFGNTIALEPGMILTNEPGVYKENKHGIRTENTLLVTKAFKNDEMGEFYKFDTISYCPIDLEGVDVSLLDEEEREWLNNYHRTVYEKLSPYLTEEEKKFLEKETRSI</sequence>
<dbReference type="PANTHER" id="PTHR43763">
    <property type="entry name" value="XAA-PRO AMINOPEPTIDASE 1"/>
    <property type="match status" value="1"/>
</dbReference>
<dbReference type="PANTHER" id="PTHR43763:SF6">
    <property type="entry name" value="XAA-PRO AMINOPEPTIDASE 1"/>
    <property type="match status" value="1"/>
</dbReference>
<dbReference type="Pfam" id="PF16189">
    <property type="entry name" value="Creatinase_N_2"/>
    <property type="match status" value="1"/>
</dbReference>
<dbReference type="EMBL" id="MAPZ01000019">
    <property type="protein sequence ID" value="OBY10969.1"/>
    <property type="molecule type" value="Genomic_DNA"/>
</dbReference>
<dbReference type="SUPFAM" id="SSF55920">
    <property type="entry name" value="Creatinase/aminopeptidase"/>
    <property type="match status" value="1"/>
</dbReference>
<organism evidence="7 8">
    <name type="scientific">Clostridium paraputrificum</name>
    <dbReference type="NCBI Taxonomy" id="29363"/>
    <lineage>
        <taxon>Bacteria</taxon>
        <taxon>Bacillati</taxon>
        <taxon>Bacillota</taxon>
        <taxon>Clostridia</taxon>
        <taxon>Eubacteriales</taxon>
        <taxon>Clostridiaceae</taxon>
        <taxon>Clostridium</taxon>
    </lineage>
</organism>
<dbReference type="SUPFAM" id="SSF53092">
    <property type="entry name" value="Creatinase/prolidase N-terminal domain"/>
    <property type="match status" value="1"/>
</dbReference>
<comment type="caution">
    <text evidence="7">The sequence shown here is derived from an EMBL/GenBank/DDBJ whole genome shotgun (WGS) entry which is preliminary data.</text>
</comment>
<dbReference type="InterPro" id="IPR036005">
    <property type="entry name" value="Creatinase/aminopeptidase-like"/>
</dbReference>
<accession>A0A1B8RQ78</accession>
<protein>
    <submittedName>
        <fullName evidence="7">Peptidase M24</fullName>
    </submittedName>
</protein>
<dbReference type="InterPro" id="IPR000587">
    <property type="entry name" value="Creatinase_N"/>
</dbReference>
<evidence type="ECO:0000259" key="4">
    <source>
        <dbReference type="Pfam" id="PF00557"/>
    </source>
</evidence>
<evidence type="ECO:0000256" key="2">
    <source>
        <dbReference type="ARBA" id="ARBA00022723"/>
    </source>
</evidence>
<dbReference type="GO" id="GO:0070006">
    <property type="term" value="F:metalloaminopeptidase activity"/>
    <property type="evidence" value="ECO:0007669"/>
    <property type="project" value="InterPro"/>
</dbReference>
<feature type="domain" description="Peptidase M24 C-terminal" evidence="6">
    <location>
        <begin position="530"/>
        <end position="590"/>
    </location>
</feature>
<evidence type="ECO:0000259" key="6">
    <source>
        <dbReference type="Pfam" id="PF16188"/>
    </source>
</evidence>
<gene>
    <name evidence="7" type="ORF">CP373A1_10295</name>
</gene>
<dbReference type="GO" id="GO:0046872">
    <property type="term" value="F:metal ion binding"/>
    <property type="evidence" value="ECO:0007669"/>
    <property type="project" value="UniProtKB-KW"/>
</dbReference>
<dbReference type="RefSeq" id="WP_065254584.1">
    <property type="nucleotide sequence ID" value="NZ_JADNCG010000001.1"/>
</dbReference>
<dbReference type="Pfam" id="PF00557">
    <property type="entry name" value="Peptidase_M24"/>
    <property type="match status" value="1"/>
</dbReference>
<dbReference type="OrthoDB" id="9806388at2"/>
<dbReference type="AlphaFoldDB" id="A0A1B8RQ78"/>
<name>A0A1B8RQ78_9CLOT</name>
<dbReference type="eggNOG" id="COG0006">
    <property type="taxonomic scope" value="Bacteria"/>
</dbReference>
<dbReference type="InterPro" id="IPR033740">
    <property type="entry name" value="Pept_M24B"/>
</dbReference>
<evidence type="ECO:0000256" key="3">
    <source>
        <dbReference type="ARBA" id="ARBA00022801"/>
    </source>
</evidence>
<feature type="domain" description="Creatinase N-terminal" evidence="5">
    <location>
        <begin position="6"/>
        <end position="128"/>
    </location>
</feature>
<dbReference type="Proteomes" id="UP000092714">
    <property type="component" value="Unassembled WGS sequence"/>
</dbReference>
<dbReference type="FunFam" id="3.90.230.10:FF:000009">
    <property type="entry name" value="xaa-Pro aminopeptidase 2"/>
    <property type="match status" value="1"/>
</dbReference>